<dbReference type="Proteomes" id="UP000001861">
    <property type="component" value="Unassembled WGS sequence"/>
</dbReference>
<dbReference type="HOGENOM" id="CLU_2573800_0_0_1"/>
<dbReference type="KEGG" id="cci:CC1G_15101"/>
<keyword evidence="2" id="KW-1185">Reference proteome</keyword>
<gene>
    <name evidence="1" type="ORF">CC1G_15101</name>
</gene>
<evidence type="ECO:0000313" key="2">
    <source>
        <dbReference type="Proteomes" id="UP000001861"/>
    </source>
</evidence>
<protein>
    <submittedName>
        <fullName evidence="1">Uncharacterized protein</fullName>
    </submittedName>
</protein>
<dbReference type="RefSeq" id="XP_002910460.1">
    <property type="nucleotide sequence ID" value="XM_002910414.1"/>
</dbReference>
<dbReference type="GeneID" id="9380159"/>
<evidence type="ECO:0000313" key="1">
    <source>
        <dbReference type="EMBL" id="EFI26966.1"/>
    </source>
</evidence>
<name>D6RPG3_COPC7</name>
<sequence length="81" mass="9095">MTLDFDHPDRVIYKMRRIKRALNALFSSEGSPPVPTIPRGFPLTGTYRVVSSVPSTSKLTNLEQTKLNFKPTKGEQQTTTT</sequence>
<dbReference type="VEuPathDB" id="FungiDB:CC1G_15101"/>
<dbReference type="AlphaFoldDB" id="D6RPG3"/>
<accession>D6RPG3</accession>
<comment type="caution">
    <text evidence="1">The sequence shown here is derived from an EMBL/GenBank/DDBJ whole genome shotgun (WGS) entry which is preliminary data.</text>
</comment>
<organism evidence="1 2">
    <name type="scientific">Coprinopsis cinerea (strain Okayama-7 / 130 / ATCC MYA-4618 / FGSC 9003)</name>
    <name type="common">Inky cap fungus</name>
    <name type="synonym">Hormographiella aspergillata</name>
    <dbReference type="NCBI Taxonomy" id="240176"/>
    <lineage>
        <taxon>Eukaryota</taxon>
        <taxon>Fungi</taxon>
        <taxon>Dikarya</taxon>
        <taxon>Basidiomycota</taxon>
        <taxon>Agaricomycotina</taxon>
        <taxon>Agaricomycetes</taxon>
        <taxon>Agaricomycetidae</taxon>
        <taxon>Agaricales</taxon>
        <taxon>Agaricineae</taxon>
        <taxon>Psathyrellaceae</taxon>
        <taxon>Coprinopsis</taxon>
    </lineage>
</organism>
<proteinExistence type="predicted"/>
<reference evidence="1 2" key="1">
    <citation type="journal article" date="2010" name="Proc. Natl. Acad. Sci. U.S.A.">
        <title>Insights into evolution of multicellular fungi from the assembled chromosomes of the mushroom Coprinopsis cinerea (Coprinus cinereus).</title>
        <authorList>
            <person name="Stajich J.E."/>
            <person name="Wilke S.K."/>
            <person name="Ahren D."/>
            <person name="Au C.H."/>
            <person name="Birren B.W."/>
            <person name="Borodovsky M."/>
            <person name="Burns C."/>
            <person name="Canback B."/>
            <person name="Casselton L.A."/>
            <person name="Cheng C.K."/>
            <person name="Deng J."/>
            <person name="Dietrich F.S."/>
            <person name="Fargo D.C."/>
            <person name="Farman M.L."/>
            <person name="Gathman A.C."/>
            <person name="Goldberg J."/>
            <person name="Guigo R."/>
            <person name="Hoegger P.J."/>
            <person name="Hooker J.B."/>
            <person name="Huggins A."/>
            <person name="James T.Y."/>
            <person name="Kamada T."/>
            <person name="Kilaru S."/>
            <person name="Kodira C."/>
            <person name="Kues U."/>
            <person name="Kupfer D."/>
            <person name="Kwan H.S."/>
            <person name="Lomsadze A."/>
            <person name="Li W."/>
            <person name="Lilly W.W."/>
            <person name="Ma L.J."/>
            <person name="Mackey A.J."/>
            <person name="Manning G."/>
            <person name="Martin F."/>
            <person name="Muraguchi H."/>
            <person name="Natvig D.O."/>
            <person name="Palmerini H."/>
            <person name="Ramesh M.A."/>
            <person name="Rehmeyer C.J."/>
            <person name="Roe B.A."/>
            <person name="Shenoy N."/>
            <person name="Stanke M."/>
            <person name="Ter-Hovhannisyan V."/>
            <person name="Tunlid A."/>
            <person name="Velagapudi R."/>
            <person name="Vision T.J."/>
            <person name="Zeng Q."/>
            <person name="Zolan M.E."/>
            <person name="Pukkila P.J."/>
        </authorList>
    </citation>
    <scope>NUCLEOTIDE SEQUENCE [LARGE SCALE GENOMIC DNA]</scope>
    <source>
        <strain evidence="2">Okayama-7 / 130 / ATCC MYA-4618 / FGSC 9003</strain>
    </source>
</reference>
<dbReference type="InParanoid" id="D6RPG3"/>
<dbReference type="EMBL" id="AACS02000009">
    <property type="protein sequence ID" value="EFI26966.1"/>
    <property type="molecule type" value="Genomic_DNA"/>
</dbReference>